<evidence type="ECO:0000313" key="1">
    <source>
        <dbReference type="EMBL" id="MCS0591184.1"/>
    </source>
</evidence>
<protein>
    <submittedName>
        <fullName evidence="1">Uncharacterized protein</fullName>
    </submittedName>
</protein>
<comment type="caution">
    <text evidence="1">The sequence shown here is derived from an EMBL/GenBank/DDBJ whole genome shotgun (WGS) entry which is preliminary data.</text>
</comment>
<evidence type="ECO:0000313" key="2">
    <source>
        <dbReference type="Proteomes" id="UP001205560"/>
    </source>
</evidence>
<name>A0ABT2AAF9_9BURK</name>
<proteinExistence type="predicted"/>
<sequence length="135" mass="15049">MKPRYLVEAVGPLIPNRGRTDLCDLSLGFSGLRVAVALGEDERGNDQFLEIVFTAPRGFRYLDEGDLLPYWSSRAFDTSRYVVFEIKSGGWAEQETAHGMLNVTAAFGGFREWVIVSSNACLNVISTVEPLIRFL</sequence>
<dbReference type="EMBL" id="JANUGX010000024">
    <property type="protein sequence ID" value="MCS0591184.1"/>
    <property type="molecule type" value="Genomic_DNA"/>
</dbReference>
<accession>A0ABT2AAF9</accession>
<dbReference type="Proteomes" id="UP001205560">
    <property type="component" value="Unassembled WGS sequence"/>
</dbReference>
<gene>
    <name evidence="1" type="ORF">NX782_18510</name>
</gene>
<organism evidence="1 2">
    <name type="scientific">Massilia norwichensis</name>
    <dbReference type="NCBI Taxonomy" id="1442366"/>
    <lineage>
        <taxon>Bacteria</taxon>
        <taxon>Pseudomonadati</taxon>
        <taxon>Pseudomonadota</taxon>
        <taxon>Betaproteobacteria</taxon>
        <taxon>Burkholderiales</taxon>
        <taxon>Oxalobacteraceae</taxon>
        <taxon>Telluria group</taxon>
        <taxon>Massilia</taxon>
    </lineage>
</organism>
<reference evidence="1 2" key="1">
    <citation type="submission" date="2022-08" db="EMBL/GenBank/DDBJ databases">
        <title>Reclassification of Massilia species as members of the genera Telluria, Duganella, Pseudoduganella, Mokoshia gen. nov. and Zemynaea gen. nov. using orthogonal and non-orthogonal genome-based approaches.</title>
        <authorList>
            <person name="Bowman J.P."/>
        </authorList>
    </citation>
    <scope>NUCLEOTIDE SEQUENCE [LARGE SCALE GENOMIC DNA]</scope>
    <source>
        <strain evidence="1 2">LMG 28164</strain>
    </source>
</reference>
<dbReference type="RefSeq" id="WP_258846954.1">
    <property type="nucleotide sequence ID" value="NZ_JANUGX010000024.1"/>
</dbReference>
<keyword evidence="2" id="KW-1185">Reference proteome</keyword>